<gene>
    <name evidence="1" type="ORF">ACFQQG_02445</name>
</gene>
<dbReference type="RefSeq" id="WP_267162974.1">
    <property type="nucleotide sequence ID" value="NZ_CP112972.1"/>
</dbReference>
<dbReference type="EMBL" id="JBHSZI010000001">
    <property type="protein sequence ID" value="MFC7057247.1"/>
    <property type="molecule type" value="Genomic_DNA"/>
</dbReference>
<sequence length="97" mass="10885">MSQADRQSAHWMKREDDRILEFLQDEGMASPGLIASEAFHSVSSGHVEERLAMLQYAGFVFCVGVESYELADAGQRYLRGDLDARHQPTPTVDSVLR</sequence>
<reference evidence="1 2" key="1">
    <citation type="journal article" date="2019" name="Int. J. Syst. Evol. Microbiol.">
        <title>The Global Catalogue of Microorganisms (GCM) 10K type strain sequencing project: providing services to taxonomists for standard genome sequencing and annotation.</title>
        <authorList>
            <consortium name="The Broad Institute Genomics Platform"/>
            <consortium name="The Broad Institute Genome Sequencing Center for Infectious Disease"/>
            <person name="Wu L."/>
            <person name="Ma J."/>
        </authorList>
    </citation>
    <scope>NUCLEOTIDE SEQUENCE [LARGE SCALE GENOMIC DNA]</scope>
    <source>
        <strain evidence="1 2">JCM 30072</strain>
    </source>
</reference>
<keyword evidence="2" id="KW-1185">Reference proteome</keyword>
<accession>A0ABD5W3F8</accession>
<dbReference type="Gene3D" id="1.10.10.10">
    <property type="entry name" value="Winged helix-like DNA-binding domain superfamily/Winged helix DNA-binding domain"/>
    <property type="match status" value="1"/>
</dbReference>
<organism evidence="1 2">
    <name type="scientific">Halovenus salina</name>
    <dbReference type="NCBI Taxonomy" id="1510225"/>
    <lineage>
        <taxon>Archaea</taxon>
        <taxon>Methanobacteriati</taxon>
        <taxon>Methanobacteriota</taxon>
        <taxon>Stenosarchaea group</taxon>
        <taxon>Halobacteria</taxon>
        <taxon>Halobacteriales</taxon>
        <taxon>Haloarculaceae</taxon>
        <taxon>Halovenus</taxon>
    </lineage>
</organism>
<dbReference type="GeneID" id="76629073"/>
<comment type="caution">
    <text evidence="1">The sequence shown here is derived from an EMBL/GenBank/DDBJ whole genome shotgun (WGS) entry which is preliminary data.</text>
</comment>
<dbReference type="Proteomes" id="UP001596445">
    <property type="component" value="Unassembled WGS sequence"/>
</dbReference>
<protein>
    <submittedName>
        <fullName evidence="1">Uncharacterized protein</fullName>
    </submittedName>
</protein>
<proteinExistence type="predicted"/>
<dbReference type="AlphaFoldDB" id="A0ABD5W3F8"/>
<evidence type="ECO:0000313" key="2">
    <source>
        <dbReference type="Proteomes" id="UP001596445"/>
    </source>
</evidence>
<name>A0ABD5W3F8_9EURY</name>
<evidence type="ECO:0000313" key="1">
    <source>
        <dbReference type="EMBL" id="MFC7057247.1"/>
    </source>
</evidence>
<dbReference type="InterPro" id="IPR036388">
    <property type="entry name" value="WH-like_DNA-bd_sf"/>
</dbReference>